<protein>
    <recommendedName>
        <fullName evidence="12">Cytochrome P450</fullName>
    </recommendedName>
</protein>
<dbReference type="AlphaFoldDB" id="A0A9P0Q0V6"/>
<dbReference type="PRINTS" id="PR00463">
    <property type="entry name" value="EP450I"/>
</dbReference>
<evidence type="ECO:0000256" key="6">
    <source>
        <dbReference type="ARBA" id="ARBA00023004"/>
    </source>
</evidence>
<evidence type="ECO:0000256" key="4">
    <source>
        <dbReference type="ARBA" id="ARBA00022723"/>
    </source>
</evidence>
<evidence type="ECO:0000313" key="10">
    <source>
        <dbReference type="EMBL" id="CAH2005967.1"/>
    </source>
</evidence>
<evidence type="ECO:0000256" key="9">
    <source>
        <dbReference type="RuleBase" id="RU000461"/>
    </source>
</evidence>
<evidence type="ECO:0000256" key="5">
    <source>
        <dbReference type="ARBA" id="ARBA00023002"/>
    </source>
</evidence>
<organism evidence="10 11">
    <name type="scientific">Acanthoscelides obtectus</name>
    <name type="common">Bean weevil</name>
    <name type="synonym">Bruchus obtectus</name>
    <dbReference type="NCBI Taxonomy" id="200917"/>
    <lineage>
        <taxon>Eukaryota</taxon>
        <taxon>Metazoa</taxon>
        <taxon>Ecdysozoa</taxon>
        <taxon>Arthropoda</taxon>
        <taxon>Hexapoda</taxon>
        <taxon>Insecta</taxon>
        <taxon>Pterygota</taxon>
        <taxon>Neoptera</taxon>
        <taxon>Endopterygota</taxon>
        <taxon>Coleoptera</taxon>
        <taxon>Polyphaga</taxon>
        <taxon>Cucujiformia</taxon>
        <taxon>Chrysomeloidea</taxon>
        <taxon>Chrysomelidae</taxon>
        <taxon>Bruchinae</taxon>
        <taxon>Bruchini</taxon>
        <taxon>Acanthoscelides</taxon>
    </lineage>
</organism>
<dbReference type="GO" id="GO:0020037">
    <property type="term" value="F:heme binding"/>
    <property type="evidence" value="ECO:0007669"/>
    <property type="project" value="InterPro"/>
</dbReference>
<evidence type="ECO:0000256" key="3">
    <source>
        <dbReference type="ARBA" id="ARBA00022617"/>
    </source>
</evidence>
<keyword evidence="11" id="KW-1185">Reference proteome</keyword>
<keyword evidence="6 8" id="KW-0408">Iron</keyword>
<name>A0A9P0Q0V6_ACAOB</name>
<dbReference type="Gene3D" id="1.10.630.10">
    <property type="entry name" value="Cytochrome P450"/>
    <property type="match status" value="1"/>
</dbReference>
<dbReference type="PRINTS" id="PR00385">
    <property type="entry name" value="P450"/>
</dbReference>
<reference evidence="10" key="1">
    <citation type="submission" date="2022-03" db="EMBL/GenBank/DDBJ databases">
        <authorList>
            <person name="Sayadi A."/>
        </authorList>
    </citation>
    <scope>NUCLEOTIDE SEQUENCE</scope>
</reference>
<dbReference type="InterPro" id="IPR001128">
    <property type="entry name" value="Cyt_P450"/>
</dbReference>
<evidence type="ECO:0000256" key="2">
    <source>
        <dbReference type="ARBA" id="ARBA00010617"/>
    </source>
</evidence>
<comment type="caution">
    <text evidence="10">The sequence shown here is derived from an EMBL/GenBank/DDBJ whole genome shotgun (WGS) entry which is preliminary data.</text>
</comment>
<gene>
    <name evidence="10" type="ORF">ACAOBT_LOCUS28836</name>
</gene>
<proteinExistence type="inferred from homology"/>
<accession>A0A9P0Q0V6</accession>
<dbReference type="Proteomes" id="UP001152888">
    <property type="component" value="Unassembled WGS sequence"/>
</dbReference>
<dbReference type="OrthoDB" id="1470350at2759"/>
<keyword evidence="4 8" id="KW-0479">Metal-binding</keyword>
<dbReference type="GO" id="GO:0016705">
    <property type="term" value="F:oxidoreductase activity, acting on paired donors, with incorporation or reduction of molecular oxygen"/>
    <property type="evidence" value="ECO:0007669"/>
    <property type="project" value="InterPro"/>
</dbReference>
<dbReference type="EMBL" id="CAKOFQ010007664">
    <property type="protein sequence ID" value="CAH2005967.1"/>
    <property type="molecule type" value="Genomic_DNA"/>
</dbReference>
<evidence type="ECO:0000256" key="8">
    <source>
        <dbReference type="PIRSR" id="PIRSR602401-1"/>
    </source>
</evidence>
<dbReference type="PROSITE" id="PS00086">
    <property type="entry name" value="CYTOCHROME_P450"/>
    <property type="match status" value="1"/>
</dbReference>
<keyword evidence="5 9" id="KW-0560">Oxidoreductase</keyword>
<feature type="binding site" description="axial binding residue" evidence="8">
    <location>
        <position position="253"/>
    </location>
    <ligand>
        <name>heme</name>
        <dbReference type="ChEBI" id="CHEBI:30413"/>
    </ligand>
    <ligandPart>
        <name>Fe</name>
        <dbReference type="ChEBI" id="CHEBI:18248"/>
    </ligandPart>
</feature>
<dbReference type="GO" id="GO:0005506">
    <property type="term" value="F:iron ion binding"/>
    <property type="evidence" value="ECO:0007669"/>
    <property type="project" value="InterPro"/>
</dbReference>
<evidence type="ECO:0008006" key="12">
    <source>
        <dbReference type="Google" id="ProtNLM"/>
    </source>
</evidence>
<keyword evidence="7 9" id="KW-0503">Monooxygenase</keyword>
<dbReference type="InterPro" id="IPR036396">
    <property type="entry name" value="Cyt_P450_sf"/>
</dbReference>
<dbReference type="GO" id="GO:0004497">
    <property type="term" value="F:monooxygenase activity"/>
    <property type="evidence" value="ECO:0007669"/>
    <property type="project" value="UniProtKB-KW"/>
</dbReference>
<dbReference type="InterPro" id="IPR002401">
    <property type="entry name" value="Cyt_P450_E_grp-I"/>
</dbReference>
<evidence type="ECO:0000256" key="1">
    <source>
        <dbReference type="ARBA" id="ARBA00001971"/>
    </source>
</evidence>
<dbReference type="PANTHER" id="PTHR24291:SF187">
    <property type="entry name" value="CYTOCHROME P450 4AE1-RELATED"/>
    <property type="match status" value="1"/>
</dbReference>
<sequence length="308" mass="35516">MGISTDAQRSGNTSYCRSIEALTQIVMHRTMHPYKRFDFPFRFSNEYQKQQEALKVVDAFYEEIIRSKREAYSELPEEDEASKQNFLDQLLRYQENGEALSDKDIKDEINTFVLGGHDTTATALSFTLYCLARHPEVQEKILEEQEKIFGSLENEPQTTYADLQEMKYMDAVINESIRVFPPIPMIGRKLTGDIQLDNGLTLPDTMSVVCALYALHHNPKYFSDPEKFDPERFVKDEILPHTHLPFSTGPRNCIGKKFAILQIKSCISKIVRHFKLLPSVPEYDPELVCQITLASQNGIRISLQKRNR</sequence>
<comment type="cofactor">
    <cofactor evidence="1 8">
        <name>heme</name>
        <dbReference type="ChEBI" id="CHEBI:30413"/>
    </cofactor>
</comment>
<evidence type="ECO:0000256" key="7">
    <source>
        <dbReference type="ARBA" id="ARBA00023033"/>
    </source>
</evidence>
<dbReference type="PANTHER" id="PTHR24291">
    <property type="entry name" value="CYTOCHROME P450 FAMILY 4"/>
    <property type="match status" value="1"/>
</dbReference>
<evidence type="ECO:0000313" key="11">
    <source>
        <dbReference type="Proteomes" id="UP001152888"/>
    </source>
</evidence>
<comment type="similarity">
    <text evidence="2 9">Belongs to the cytochrome P450 family.</text>
</comment>
<dbReference type="InterPro" id="IPR017972">
    <property type="entry name" value="Cyt_P450_CS"/>
</dbReference>
<keyword evidence="3 8" id="KW-0349">Heme</keyword>
<dbReference type="InterPro" id="IPR050196">
    <property type="entry name" value="Cytochrome_P450_Monoox"/>
</dbReference>
<dbReference type="Pfam" id="PF00067">
    <property type="entry name" value="p450"/>
    <property type="match status" value="1"/>
</dbReference>
<dbReference type="SUPFAM" id="SSF48264">
    <property type="entry name" value="Cytochrome P450"/>
    <property type="match status" value="1"/>
</dbReference>